<dbReference type="Proteomes" id="UP000274504">
    <property type="component" value="Unassembled WGS sequence"/>
</dbReference>
<evidence type="ECO:0000313" key="4">
    <source>
        <dbReference type="Proteomes" id="UP000274504"/>
    </source>
</evidence>
<dbReference type="PANTHER" id="PTHR10983:SF16">
    <property type="entry name" value="LYSOCARDIOLIPIN ACYLTRANSFERASE 1"/>
    <property type="match status" value="1"/>
</dbReference>
<protein>
    <submittedName>
        <fullName evidence="5">PlsC domain-containing protein</fullName>
    </submittedName>
</protein>
<name>A0A0R3SMP7_HYMDI</name>
<feature type="domain" description="Phospholipid/glycerol acyltransferase" evidence="2">
    <location>
        <begin position="81"/>
        <end position="195"/>
    </location>
</feature>
<sequence>MLTLTGFFGSLFMMGPFLPLVYVAPSLFLLLMDCGVLLNGVLRIQVRLFGDNFVLPGFSSTEDVNNVCSSEGDDPSSGTSSILVLNHRTRLDWIFALSLGRYARHFKIVLKWDLAKLPGVGWAMQLDSFIFLKRKIALDLARMQQAVRYLLKLQGSAHVRHIFLFTNKNKQLLNIKICKQIDLDREIIDCIFTFTEFILRVLKKRLLLNLSSVLALIDLISSTFHF</sequence>
<dbReference type="PANTHER" id="PTHR10983">
    <property type="entry name" value="1-ACYLGLYCEROL-3-PHOSPHATE ACYLTRANSFERASE-RELATED"/>
    <property type="match status" value="1"/>
</dbReference>
<dbReference type="GO" id="GO:0016746">
    <property type="term" value="F:acyltransferase activity"/>
    <property type="evidence" value="ECO:0007669"/>
    <property type="project" value="InterPro"/>
</dbReference>
<dbReference type="SUPFAM" id="SSF69593">
    <property type="entry name" value="Glycerol-3-phosphate (1)-acyltransferase"/>
    <property type="match status" value="1"/>
</dbReference>
<gene>
    <name evidence="3" type="ORF">HDID_LOCUS6210</name>
</gene>
<proteinExistence type="predicted"/>
<dbReference type="GO" id="GO:0005783">
    <property type="term" value="C:endoplasmic reticulum"/>
    <property type="evidence" value="ECO:0007669"/>
    <property type="project" value="TreeGrafter"/>
</dbReference>
<evidence type="ECO:0000313" key="5">
    <source>
        <dbReference type="WBParaSite" id="HDID_0000621201-mRNA-1"/>
    </source>
</evidence>
<dbReference type="GO" id="GO:0036149">
    <property type="term" value="P:phosphatidylinositol acyl-chain remodeling"/>
    <property type="evidence" value="ECO:0007669"/>
    <property type="project" value="TreeGrafter"/>
</dbReference>
<dbReference type="SMART" id="SM00563">
    <property type="entry name" value="PlsC"/>
    <property type="match status" value="1"/>
</dbReference>
<keyword evidence="1" id="KW-0472">Membrane</keyword>
<dbReference type="EMBL" id="UYSG01004521">
    <property type="protein sequence ID" value="VDL58528.1"/>
    <property type="molecule type" value="Genomic_DNA"/>
</dbReference>
<accession>A0A0R3SMP7</accession>
<reference evidence="3 4" key="2">
    <citation type="submission" date="2018-11" db="EMBL/GenBank/DDBJ databases">
        <authorList>
            <consortium name="Pathogen Informatics"/>
        </authorList>
    </citation>
    <scope>NUCLEOTIDE SEQUENCE [LARGE SCALE GENOMIC DNA]</scope>
</reference>
<feature type="transmembrane region" description="Helical" evidence="1">
    <location>
        <begin position="20"/>
        <end position="42"/>
    </location>
</feature>
<keyword evidence="1" id="KW-0812">Transmembrane</keyword>
<dbReference type="AlphaFoldDB" id="A0A0R3SMP7"/>
<evidence type="ECO:0000313" key="3">
    <source>
        <dbReference type="EMBL" id="VDL58528.1"/>
    </source>
</evidence>
<evidence type="ECO:0000259" key="2">
    <source>
        <dbReference type="SMART" id="SM00563"/>
    </source>
</evidence>
<dbReference type="WBParaSite" id="HDID_0000621201-mRNA-1">
    <property type="protein sequence ID" value="HDID_0000621201-mRNA-1"/>
    <property type="gene ID" value="HDID_0000621201"/>
</dbReference>
<dbReference type="Pfam" id="PF01553">
    <property type="entry name" value="Acyltransferase"/>
    <property type="match status" value="1"/>
</dbReference>
<dbReference type="OrthoDB" id="186786at2759"/>
<dbReference type="STRING" id="6216.A0A0R3SMP7"/>
<evidence type="ECO:0000256" key="1">
    <source>
        <dbReference type="SAM" id="Phobius"/>
    </source>
</evidence>
<keyword evidence="1" id="KW-1133">Transmembrane helix</keyword>
<dbReference type="InterPro" id="IPR002123">
    <property type="entry name" value="Plipid/glycerol_acylTrfase"/>
</dbReference>
<organism evidence="5">
    <name type="scientific">Hymenolepis diminuta</name>
    <name type="common">Rat tapeworm</name>
    <dbReference type="NCBI Taxonomy" id="6216"/>
    <lineage>
        <taxon>Eukaryota</taxon>
        <taxon>Metazoa</taxon>
        <taxon>Spiralia</taxon>
        <taxon>Lophotrochozoa</taxon>
        <taxon>Platyhelminthes</taxon>
        <taxon>Cestoda</taxon>
        <taxon>Eucestoda</taxon>
        <taxon>Cyclophyllidea</taxon>
        <taxon>Hymenolepididae</taxon>
        <taxon>Hymenolepis</taxon>
    </lineage>
</organism>
<reference evidence="5" key="1">
    <citation type="submission" date="2017-02" db="UniProtKB">
        <authorList>
            <consortium name="WormBaseParasite"/>
        </authorList>
    </citation>
    <scope>IDENTIFICATION</scope>
</reference>